<proteinExistence type="inferred from homology"/>
<sequence length="214" mass="23892">MKTQWNPSQFRDFSRFEHDACGIVASIEKKKIPTRENIFHCINGLVTMNHRAGFINGEGDGVGVHIDIPRVLWKEKLTEAGADVSAADNENFVVGHVFITRSEQAKAIQDELEAKLTQQGMKLIFSSVDVTDSGALGPIAIQENPVFWQFACLANVTGQDLSSKLFNMIVDFEQNDQVHVASLSQYHAVYKVMGLETSCRSTIMTWQVQLLHPL</sequence>
<keyword evidence="13" id="KW-0003">3Fe-4S</keyword>
<keyword evidence="10" id="KW-0408">Iron</keyword>
<keyword evidence="9" id="KW-0560">Oxidoreductase</keyword>
<dbReference type="GO" id="GO:0019676">
    <property type="term" value="P:ammonia assimilation cycle"/>
    <property type="evidence" value="ECO:0007669"/>
    <property type="project" value="TreeGrafter"/>
</dbReference>
<dbReference type="Pfam" id="PF00310">
    <property type="entry name" value="GATase_2"/>
    <property type="match status" value="1"/>
</dbReference>
<evidence type="ECO:0000256" key="14">
    <source>
        <dbReference type="ARBA" id="ARBA00029440"/>
    </source>
</evidence>
<comment type="caution">
    <text evidence="16">The sequence shown here is derived from an EMBL/GenBank/DDBJ whole genome shotgun (WGS) entry which is preliminary data.</text>
</comment>
<organism evidence="16 17">
    <name type="scientific">Mesobacillus boroniphilus JCM 21738</name>
    <dbReference type="NCBI Taxonomy" id="1294265"/>
    <lineage>
        <taxon>Bacteria</taxon>
        <taxon>Bacillati</taxon>
        <taxon>Bacillota</taxon>
        <taxon>Bacilli</taxon>
        <taxon>Bacillales</taxon>
        <taxon>Bacillaceae</taxon>
        <taxon>Mesobacillus</taxon>
    </lineage>
</organism>
<evidence type="ECO:0000313" key="17">
    <source>
        <dbReference type="Proteomes" id="UP000018949"/>
    </source>
</evidence>
<dbReference type="PROSITE" id="PS51278">
    <property type="entry name" value="GATASE_TYPE_2"/>
    <property type="match status" value="1"/>
</dbReference>
<evidence type="ECO:0000256" key="13">
    <source>
        <dbReference type="ARBA" id="ARBA00023291"/>
    </source>
</evidence>
<dbReference type="GO" id="GO:0006537">
    <property type="term" value="P:glutamate biosynthetic process"/>
    <property type="evidence" value="ECO:0007669"/>
    <property type="project" value="UniProtKB-KW"/>
</dbReference>
<evidence type="ECO:0000256" key="3">
    <source>
        <dbReference type="ARBA" id="ARBA00009716"/>
    </source>
</evidence>
<dbReference type="AlphaFoldDB" id="W4RRF7"/>
<name>W4RRF7_9BACI</name>
<evidence type="ECO:0000256" key="8">
    <source>
        <dbReference type="ARBA" id="ARBA00022962"/>
    </source>
</evidence>
<dbReference type="eggNOG" id="COG0067">
    <property type="taxonomic scope" value="Bacteria"/>
</dbReference>
<evidence type="ECO:0000256" key="1">
    <source>
        <dbReference type="ARBA" id="ARBA00001917"/>
    </source>
</evidence>
<dbReference type="EMBL" id="BAUW01000044">
    <property type="protein sequence ID" value="GAE46433.1"/>
    <property type="molecule type" value="Genomic_DNA"/>
</dbReference>
<evidence type="ECO:0000256" key="9">
    <source>
        <dbReference type="ARBA" id="ARBA00023002"/>
    </source>
</evidence>
<accession>W4RRF7</accession>
<gene>
    <name evidence="16" type="ORF">JCM21738_3335</name>
</gene>
<feature type="domain" description="Glutamine amidotransferase type-2" evidence="15">
    <location>
        <begin position="21"/>
        <end position="214"/>
    </location>
</feature>
<protein>
    <submittedName>
        <fullName evidence="16">Glutamate synthase [NADPH] large chain</fullName>
    </submittedName>
</protein>
<dbReference type="GO" id="GO:0051538">
    <property type="term" value="F:3 iron, 4 sulfur cluster binding"/>
    <property type="evidence" value="ECO:0007669"/>
    <property type="project" value="UniProtKB-KW"/>
</dbReference>
<reference evidence="16 17" key="1">
    <citation type="submission" date="2013-12" db="EMBL/GenBank/DDBJ databases">
        <title>NBRP : Genome information of microbial organism related human and environment.</title>
        <authorList>
            <person name="Hattori M."/>
            <person name="Oshima K."/>
            <person name="Inaba H."/>
            <person name="Suda W."/>
            <person name="Sakamoto M."/>
            <person name="Iino T."/>
            <person name="Kitahara M."/>
            <person name="Oshida Y."/>
            <person name="Iida T."/>
            <person name="Kudo T."/>
            <person name="Itoh T."/>
            <person name="Ahmed I."/>
            <person name="Ohkuma M."/>
        </authorList>
    </citation>
    <scope>NUCLEOTIDE SEQUENCE [LARGE SCALE GENOMIC DNA]</scope>
    <source>
        <strain evidence="16 17">JCM 21738</strain>
    </source>
</reference>
<evidence type="ECO:0000256" key="2">
    <source>
        <dbReference type="ARBA" id="ARBA00001927"/>
    </source>
</evidence>
<comment type="cofactor">
    <cofactor evidence="2">
        <name>[3Fe-4S] cluster</name>
        <dbReference type="ChEBI" id="CHEBI:21137"/>
    </cofactor>
</comment>
<keyword evidence="4" id="KW-0028">Amino-acid biosynthesis</keyword>
<keyword evidence="11" id="KW-0411">Iron-sulfur</keyword>
<dbReference type="InterPro" id="IPR050711">
    <property type="entry name" value="ET-N_metabolism_enzyme"/>
</dbReference>
<dbReference type="GO" id="GO:0046872">
    <property type="term" value="F:metal ion binding"/>
    <property type="evidence" value="ECO:0007669"/>
    <property type="project" value="UniProtKB-KW"/>
</dbReference>
<keyword evidence="12" id="KW-0314">Glutamate biosynthesis</keyword>
<evidence type="ECO:0000256" key="4">
    <source>
        <dbReference type="ARBA" id="ARBA00022605"/>
    </source>
</evidence>
<comment type="similarity">
    <text evidence="3">Belongs to the glutamate synthase family.</text>
</comment>
<keyword evidence="8" id="KW-0315">Glutamine amidotransferase</keyword>
<dbReference type="InterPro" id="IPR017932">
    <property type="entry name" value="GATase_2_dom"/>
</dbReference>
<comment type="pathway">
    <text evidence="14">Amino-acid biosynthesis.</text>
</comment>
<dbReference type="GO" id="GO:0015930">
    <property type="term" value="F:glutamate synthase activity"/>
    <property type="evidence" value="ECO:0007669"/>
    <property type="project" value="TreeGrafter"/>
</dbReference>
<dbReference type="SUPFAM" id="SSF56235">
    <property type="entry name" value="N-terminal nucleophile aminohydrolases (Ntn hydrolases)"/>
    <property type="match status" value="1"/>
</dbReference>
<keyword evidence="17" id="KW-1185">Reference proteome</keyword>
<evidence type="ECO:0000259" key="15">
    <source>
        <dbReference type="PROSITE" id="PS51278"/>
    </source>
</evidence>
<evidence type="ECO:0000256" key="6">
    <source>
        <dbReference type="ARBA" id="ARBA00022643"/>
    </source>
</evidence>
<evidence type="ECO:0000256" key="12">
    <source>
        <dbReference type="ARBA" id="ARBA00023164"/>
    </source>
</evidence>
<keyword evidence="5" id="KW-0285">Flavoprotein</keyword>
<evidence type="ECO:0000256" key="11">
    <source>
        <dbReference type="ARBA" id="ARBA00023014"/>
    </source>
</evidence>
<keyword evidence="7" id="KW-0479">Metal-binding</keyword>
<dbReference type="InterPro" id="IPR029055">
    <property type="entry name" value="Ntn_hydrolases_N"/>
</dbReference>
<comment type="cofactor">
    <cofactor evidence="1">
        <name>FMN</name>
        <dbReference type="ChEBI" id="CHEBI:58210"/>
    </cofactor>
</comment>
<dbReference type="Gene3D" id="3.60.20.10">
    <property type="entry name" value="Glutamine Phosphoribosylpyrophosphate, subunit 1, domain 1"/>
    <property type="match status" value="1"/>
</dbReference>
<dbReference type="PANTHER" id="PTHR11938">
    <property type="entry name" value="FAD NADPH DEHYDROGENASE/OXIDOREDUCTASE"/>
    <property type="match status" value="1"/>
</dbReference>
<evidence type="ECO:0000313" key="16">
    <source>
        <dbReference type="EMBL" id="GAE46433.1"/>
    </source>
</evidence>
<keyword evidence="6" id="KW-0288">FMN</keyword>
<evidence type="ECO:0000256" key="5">
    <source>
        <dbReference type="ARBA" id="ARBA00022630"/>
    </source>
</evidence>
<dbReference type="PANTHER" id="PTHR11938:SF133">
    <property type="entry name" value="GLUTAMATE SYNTHASE (NADH)"/>
    <property type="match status" value="1"/>
</dbReference>
<evidence type="ECO:0000256" key="10">
    <source>
        <dbReference type="ARBA" id="ARBA00023004"/>
    </source>
</evidence>
<evidence type="ECO:0000256" key="7">
    <source>
        <dbReference type="ARBA" id="ARBA00022723"/>
    </source>
</evidence>
<dbReference type="Proteomes" id="UP000018949">
    <property type="component" value="Unassembled WGS sequence"/>
</dbReference>